<dbReference type="Pfam" id="PF13620">
    <property type="entry name" value="CarboxypepD_reg"/>
    <property type="match status" value="1"/>
</dbReference>
<keyword evidence="3" id="KW-1134">Transmembrane beta strand</keyword>
<name>A0A7W8MRA3_9BACT</name>
<evidence type="ECO:0000256" key="5">
    <source>
        <dbReference type="ARBA" id="ARBA00023136"/>
    </source>
</evidence>
<comment type="caution">
    <text evidence="10">The sequence shown here is derived from an EMBL/GenBank/DDBJ whole genome shotgun (WGS) entry which is preliminary data.</text>
</comment>
<protein>
    <recommendedName>
        <fullName evidence="9">TonB-dependent transporter Oar-like beta-barrel domain-containing protein</fullName>
    </recommendedName>
</protein>
<keyword evidence="2" id="KW-0813">Transport</keyword>
<feature type="region of interest" description="Disordered" evidence="7">
    <location>
        <begin position="941"/>
        <end position="967"/>
    </location>
</feature>
<evidence type="ECO:0000256" key="7">
    <source>
        <dbReference type="SAM" id="MobiDB-lite"/>
    </source>
</evidence>
<sequence length="1070" mass="115074">MIKGWAVIFRRIFLGLGLLFSLAVITAQAQQTTGDILGTVMDETGAVVPDALVTIVSLATHETHVVKSSSSGDFVANLLNPGNYSISATATGFKSYAVPSITLSAGDRIRVNVQLTIGAATETVTVEAQASELHTDSSVLSHTIDAKQTQDLPLNGRNFVQLVQLAPGVNEGPPDSLTNGSKLDDRRQSASLSVNGQSDVLNNEMIDGADNNERLIGTVAVRPSLEAIAEISVQTNTYTAEVGRTGGGIINIITKSGSNQFHGSAFEFFRNDIFDASTFNFGNKLPKNELRQNQFGGSLGGPIFRDKTFFFGDYEGYRQIAGTAPQSLIVPTLYEKQHPGDFSDTGGPVIAPADFDKAGIAYFGLFPAPNNGPNTYTSGYKNTQYSHDFDARIDHLFNPKNTFYARFAYNNVSTNSPGPFPDATIAGITINPSFIGNGLGSAKDLAYTGSLNYVHIFNTNLLLELKAAYTRVDNQSFPNADGTNPNEAIGQPNVNTPISDSTGLAPIVVVTGASLGGVLFQPLKDQDNTFQYLGTLTYTHGDHNFKIGGNFIRRQLTSFQSSYPEGLWIFLDYPGLIQGNYLNTQRSLQLVVPHLRVSETGVYIQDDWHASKTLTINAGLRYDHFTPYTEINNNISTFNPANGALQVAGVDGVSNTAGIQADWHGLAPRLGFALTLAKNLVVRGGYGIGYVPMNTTSNANLKNPPFVSTVSSCGFFSCGPNFTKFIDGFPVPVPTNINNPGSSIPDAVSPHFRTSYLQQFNLTVQKEAAGNVYTVSYVGLLGRQLAQLLPDLNAPPPNTCGADATCYTPLRPYVSKLPNVGVIGYFQTGGVSSYHSLQTSVERRLSHGLTMNINYTLAHSLDNSTGLSEEGAGGYGSVPNLVDTLDYGNSALDIRNRFAGTINYELPFGKTASGLRALGLKGWQLNTIGVWNTGTPFSITNSSDVSNTNPGANNADRPDRIGSPRVSTPTVNEFFNPAAFAAQAAGTVGNERRNALYGPHYRHLDLSLFKTFPIGDRYHLEFRAESFNILNMANFATPNASLGGSNFGQITSMSTAYAPRQYQFALKLTF</sequence>
<feature type="chain" id="PRO_5031016663" description="TonB-dependent transporter Oar-like beta-barrel domain-containing protein" evidence="8">
    <location>
        <begin position="30"/>
        <end position="1070"/>
    </location>
</feature>
<keyword evidence="4" id="KW-0812">Transmembrane</keyword>
<dbReference type="Proteomes" id="UP000568106">
    <property type="component" value="Unassembled WGS sequence"/>
</dbReference>
<evidence type="ECO:0000256" key="8">
    <source>
        <dbReference type="SAM" id="SignalP"/>
    </source>
</evidence>
<dbReference type="Gene3D" id="2.40.170.20">
    <property type="entry name" value="TonB-dependent receptor, beta-barrel domain"/>
    <property type="match status" value="1"/>
</dbReference>
<evidence type="ECO:0000259" key="9">
    <source>
        <dbReference type="Pfam" id="PF25183"/>
    </source>
</evidence>
<dbReference type="PANTHER" id="PTHR30069:SF46">
    <property type="entry name" value="OAR PROTEIN"/>
    <property type="match status" value="1"/>
</dbReference>
<dbReference type="InterPro" id="IPR008969">
    <property type="entry name" value="CarboxyPept-like_regulatory"/>
</dbReference>
<keyword evidence="11" id="KW-1185">Reference proteome</keyword>
<dbReference type="GO" id="GO:0009279">
    <property type="term" value="C:cell outer membrane"/>
    <property type="evidence" value="ECO:0007669"/>
    <property type="project" value="UniProtKB-SubCell"/>
</dbReference>
<dbReference type="GO" id="GO:0015344">
    <property type="term" value="F:siderophore uptake transmembrane transporter activity"/>
    <property type="evidence" value="ECO:0007669"/>
    <property type="project" value="TreeGrafter"/>
</dbReference>
<evidence type="ECO:0000313" key="11">
    <source>
        <dbReference type="Proteomes" id="UP000568106"/>
    </source>
</evidence>
<evidence type="ECO:0000256" key="6">
    <source>
        <dbReference type="ARBA" id="ARBA00023237"/>
    </source>
</evidence>
<dbReference type="SUPFAM" id="SSF49464">
    <property type="entry name" value="Carboxypeptidase regulatory domain-like"/>
    <property type="match status" value="1"/>
</dbReference>
<dbReference type="InterPro" id="IPR039426">
    <property type="entry name" value="TonB-dep_rcpt-like"/>
</dbReference>
<feature type="region of interest" description="Disordered" evidence="7">
    <location>
        <begin position="167"/>
        <end position="187"/>
    </location>
</feature>
<accession>A0A7W8MRA3</accession>
<dbReference type="Gene3D" id="2.60.40.1120">
    <property type="entry name" value="Carboxypeptidase-like, regulatory domain"/>
    <property type="match status" value="1"/>
</dbReference>
<keyword evidence="8" id="KW-0732">Signal</keyword>
<dbReference type="AlphaFoldDB" id="A0A7W8MRA3"/>
<feature type="compositionally biased region" description="Polar residues" evidence="7">
    <location>
        <begin position="941"/>
        <end position="952"/>
    </location>
</feature>
<comment type="subcellular location">
    <subcellularLocation>
        <location evidence="1">Cell outer membrane</location>
        <topology evidence="1">Multi-pass membrane protein</topology>
    </subcellularLocation>
</comment>
<evidence type="ECO:0000256" key="1">
    <source>
        <dbReference type="ARBA" id="ARBA00004571"/>
    </source>
</evidence>
<keyword evidence="6" id="KW-0998">Cell outer membrane</keyword>
<dbReference type="InterPro" id="IPR057601">
    <property type="entry name" value="Oar-like_b-barrel"/>
</dbReference>
<dbReference type="GO" id="GO:0044718">
    <property type="term" value="P:siderophore transmembrane transport"/>
    <property type="evidence" value="ECO:0007669"/>
    <property type="project" value="TreeGrafter"/>
</dbReference>
<proteinExistence type="predicted"/>
<organism evidence="10 11">
    <name type="scientific">Tunturiibacter empetritectus</name>
    <dbReference type="NCBI Taxonomy" id="3069691"/>
    <lineage>
        <taxon>Bacteria</taxon>
        <taxon>Pseudomonadati</taxon>
        <taxon>Acidobacteriota</taxon>
        <taxon>Terriglobia</taxon>
        <taxon>Terriglobales</taxon>
        <taxon>Acidobacteriaceae</taxon>
        <taxon>Tunturiibacter</taxon>
    </lineage>
</organism>
<evidence type="ECO:0000313" key="10">
    <source>
        <dbReference type="EMBL" id="MBB5317082.1"/>
    </source>
</evidence>
<keyword evidence="5" id="KW-0472">Membrane</keyword>
<gene>
    <name evidence="10" type="ORF">HDF09_001751</name>
</gene>
<evidence type="ECO:0000256" key="3">
    <source>
        <dbReference type="ARBA" id="ARBA00022452"/>
    </source>
</evidence>
<dbReference type="PANTHER" id="PTHR30069">
    <property type="entry name" value="TONB-DEPENDENT OUTER MEMBRANE RECEPTOR"/>
    <property type="match status" value="1"/>
</dbReference>
<dbReference type="EMBL" id="JACHDY010000002">
    <property type="protein sequence ID" value="MBB5317082.1"/>
    <property type="molecule type" value="Genomic_DNA"/>
</dbReference>
<feature type="domain" description="TonB-dependent transporter Oar-like beta-barrel" evidence="9">
    <location>
        <begin position="253"/>
        <end position="1063"/>
    </location>
</feature>
<feature type="signal peptide" evidence="8">
    <location>
        <begin position="1"/>
        <end position="29"/>
    </location>
</feature>
<evidence type="ECO:0000256" key="4">
    <source>
        <dbReference type="ARBA" id="ARBA00022692"/>
    </source>
</evidence>
<dbReference type="Pfam" id="PF25183">
    <property type="entry name" value="OMP_b-brl_4"/>
    <property type="match status" value="1"/>
</dbReference>
<dbReference type="SUPFAM" id="SSF56935">
    <property type="entry name" value="Porins"/>
    <property type="match status" value="1"/>
</dbReference>
<dbReference type="InterPro" id="IPR036942">
    <property type="entry name" value="Beta-barrel_TonB_sf"/>
</dbReference>
<evidence type="ECO:0000256" key="2">
    <source>
        <dbReference type="ARBA" id="ARBA00022448"/>
    </source>
</evidence>
<reference evidence="10" key="1">
    <citation type="submission" date="2020-08" db="EMBL/GenBank/DDBJ databases">
        <title>Genomic Encyclopedia of Type Strains, Phase IV (KMG-V): Genome sequencing to study the core and pangenomes of soil and plant-associated prokaryotes.</title>
        <authorList>
            <person name="Whitman W."/>
        </authorList>
    </citation>
    <scope>NUCLEOTIDE SEQUENCE [LARGE SCALE GENOMIC DNA]</scope>
    <source>
        <strain evidence="10">M8UP27</strain>
    </source>
</reference>